<reference evidence="3 4" key="1">
    <citation type="journal article" date="2019" name="Genome Biol. Evol.">
        <title>Insights into the evolution of the New World diploid cottons (Gossypium, subgenus Houzingenia) based on genome sequencing.</title>
        <authorList>
            <person name="Grover C.E."/>
            <person name="Arick M.A. 2nd"/>
            <person name="Thrash A."/>
            <person name="Conover J.L."/>
            <person name="Sanders W.S."/>
            <person name="Peterson D.G."/>
            <person name="Frelichowski J.E."/>
            <person name="Scheffler J.A."/>
            <person name="Scheffler B.E."/>
            <person name="Wendel J.F."/>
        </authorList>
    </citation>
    <scope>NUCLEOTIDE SEQUENCE [LARGE SCALE GENOMIC DNA]</scope>
    <source>
        <strain evidence="3">27</strain>
        <tissue evidence="3">Leaf</tissue>
    </source>
</reference>
<dbReference type="Pfam" id="PF12776">
    <property type="entry name" value="Myb_DNA-bind_3"/>
    <property type="match status" value="1"/>
</dbReference>
<organism evidence="3 4">
    <name type="scientific">Gossypium davidsonii</name>
    <name type="common">Davidson's cotton</name>
    <name type="synonym">Gossypium klotzschianum subsp. davidsonii</name>
    <dbReference type="NCBI Taxonomy" id="34287"/>
    <lineage>
        <taxon>Eukaryota</taxon>
        <taxon>Viridiplantae</taxon>
        <taxon>Streptophyta</taxon>
        <taxon>Embryophyta</taxon>
        <taxon>Tracheophyta</taxon>
        <taxon>Spermatophyta</taxon>
        <taxon>Magnoliopsida</taxon>
        <taxon>eudicotyledons</taxon>
        <taxon>Gunneridae</taxon>
        <taxon>Pentapetalae</taxon>
        <taxon>rosids</taxon>
        <taxon>malvids</taxon>
        <taxon>Malvales</taxon>
        <taxon>Malvaceae</taxon>
        <taxon>Malvoideae</taxon>
        <taxon>Gossypium</taxon>
    </lineage>
</organism>
<accession>A0A7J8RX33</accession>
<dbReference type="Proteomes" id="UP000593561">
    <property type="component" value="Unassembled WGS sequence"/>
</dbReference>
<comment type="caution">
    <text evidence="3">The sequence shown here is derived from an EMBL/GenBank/DDBJ whole genome shotgun (WGS) entry which is preliminary data.</text>
</comment>
<evidence type="ECO:0000313" key="3">
    <source>
        <dbReference type="EMBL" id="MBA0618447.1"/>
    </source>
</evidence>
<dbReference type="PANTHER" id="PTHR46250">
    <property type="entry name" value="MYB/SANT-LIKE DNA-BINDING DOMAIN PROTEIN-RELATED"/>
    <property type="match status" value="1"/>
</dbReference>
<sequence>MGFRRRCCVGCLYGTFNVDTGFKADYLIELEKMLEKVLPYGMLKAKPNLESRIRTLKRDWEIVYDMLSAKNNSGFGWDEHRQLVVAEDVVHKETSQFKHCSFPYYDQLTAIYTKDRAIRKDAQTAADIVEEIDVEDVDTTNTHGERNDFHGCEVDISLDDMDLSATQLQPPRNQGDSTFSKKKKKDF</sequence>
<proteinExistence type="predicted"/>
<protein>
    <recommendedName>
        <fullName evidence="2">Myb/SANT-like domain-containing protein</fullName>
    </recommendedName>
</protein>
<feature type="region of interest" description="Disordered" evidence="1">
    <location>
        <begin position="163"/>
        <end position="187"/>
    </location>
</feature>
<gene>
    <name evidence="3" type="ORF">Godav_027794</name>
</gene>
<feature type="compositionally biased region" description="Polar residues" evidence="1">
    <location>
        <begin position="164"/>
        <end position="178"/>
    </location>
</feature>
<feature type="domain" description="Myb/SANT-like" evidence="2">
    <location>
        <begin position="31"/>
        <end position="90"/>
    </location>
</feature>
<evidence type="ECO:0000313" key="4">
    <source>
        <dbReference type="Proteomes" id="UP000593561"/>
    </source>
</evidence>
<keyword evidence="4" id="KW-1185">Reference proteome</keyword>
<evidence type="ECO:0000259" key="2">
    <source>
        <dbReference type="Pfam" id="PF12776"/>
    </source>
</evidence>
<evidence type="ECO:0000256" key="1">
    <source>
        <dbReference type="SAM" id="MobiDB-lite"/>
    </source>
</evidence>
<dbReference type="PANTHER" id="PTHR46250:SF17">
    <property type="entry name" value="MYB_SANT-LIKE DOMAIN-CONTAINING PROTEIN"/>
    <property type="match status" value="1"/>
</dbReference>
<dbReference type="EMBL" id="JABFAC010000007">
    <property type="protein sequence ID" value="MBA0618447.1"/>
    <property type="molecule type" value="Genomic_DNA"/>
</dbReference>
<dbReference type="AlphaFoldDB" id="A0A7J8RX33"/>
<name>A0A7J8RX33_GOSDV</name>
<dbReference type="InterPro" id="IPR024752">
    <property type="entry name" value="Myb/SANT-like_dom"/>
</dbReference>